<dbReference type="Gene3D" id="3.40.50.300">
    <property type="entry name" value="P-loop containing nucleotide triphosphate hydrolases"/>
    <property type="match status" value="1"/>
</dbReference>
<proteinExistence type="predicted"/>
<evidence type="ECO:0000256" key="6">
    <source>
        <dbReference type="ARBA" id="ARBA00022989"/>
    </source>
</evidence>
<dbReference type="GO" id="GO:0005524">
    <property type="term" value="F:ATP binding"/>
    <property type="evidence" value="ECO:0007669"/>
    <property type="project" value="UniProtKB-KW"/>
</dbReference>
<evidence type="ECO:0000256" key="1">
    <source>
        <dbReference type="ARBA" id="ARBA00004651"/>
    </source>
</evidence>
<evidence type="ECO:0000313" key="11">
    <source>
        <dbReference type="EMBL" id="NKE70870.1"/>
    </source>
</evidence>
<dbReference type="GO" id="GO:0015421">
    <property type="term" value="F:ABC-type oligopeptide transporter activity"/>
    <property type="evidence" value="ECO:0007669"/>
    <property type="project" value="TreeGrafter"/>
</dbReference>
<dbReference type="InterPro" id="IPR036640">
    <property type="entry name" value="ABC1_TM_sf"/>
</dbReference>
<dbReference type="InterPro" id="IPR003439">
    <property type="entry name" value="ABC_transporter-like_ATP-bd"/>
</dbReference>
<evidence type="ECO:0000256" key="2">
    <source>
        <dbReference type="ARBA" id="ARBA00022448"/>
    </source>
</evidence>
<dbReference type="RefSeq" id="WP_168059102.1">
    <property type="nucleotide sequence ID" value="NZ_VTOW01000001.1"/>
</dbReference>
<feature type="transmembrane region" description="Helical" evidence="8">
    <location>
        <begin position="180"/>
        <end position="200"/>
    </location>
</feature>
<dbReference type="CDD" id="cd18564">
    <property type="entry name" value="ABC_6TM_exporter_like"/>
    <property type="match status" value="1"/>
</dbReference>
<feature type="transmembrane region" description="Helical" evidence="8">
    <location>
        <begin position="268"/>
        <end position="288"/>
    </location>
</feature>
<dbReference type="SUPFAM" id="SSF52540">
    <property type="entry name" value="P-loop containing nucleoside triphosphate hydrolases"/>
    <property type="match status" value="1"/>
</dbReference>
<reference evidence="11 12" key="1">
    <citation type="journal article" date="2020" name="Nature">
        <title>Bacterial chemolithoautotrophy via manganese oxidation.</title>
        <authorList>
            <person name="Yu H."/>
            <person name="Leadbetter J.R."/>
        </authorList>
    </citation>
    <scope>NUCLEOTIDE SEQUENCE [LARGE SCALE GENOMIC DNA]</scope>
    <source>
        <strain evidence="11 12">Mn-1</strain>
    </source>
</reference>
<dbReference type="Pfam" id="PF00664">
    <property type="entry name" value="ABC_membrane"/>
    <property type="match status" value="1"/>
</dbReference>
<dbReference type="PANTHER" id="PTHR43394">
    <property type="entry name" value="ATP-DEPENDENT PERMEASE MDL1, MITOCHONDRIAL"/>
    <property type="match status" value="1"/>
</dbReference>
<evidence type="ECO:0000256" key="3">
    <source>
        <dbReference type="ARBA" id="ARBA00022692"/>
    </source>
</evidence>
<evidence type="ECO:0000259" key="9">
    <source>
        <dbReference type="PROSITE" id="PS50893"/>
    </source>
</evidence>
<dbReference type="GO" id="GO:0005886">
    <property type="term" value="C:plasma membrane"/>
    <property type="evidence" value="ECO:0007669"/>
    <property type="project" value="UniProtKB-SubCell"/>
</dbReference>
<evidence type="ECO:0000256" key="5">
    <source>
        <dbReference type="ARBA" id="ARBA00022840"/>
    </source>
</evidence>
<feature type="transmembrane region" description="Helical" evidence="8">
    <location>
        <begin position="20"/>
        <end position="37"/>
    </location>
</feature>
<dbReference type="InterPro" id="IPR017871">
    <property type="entry name" value="ABC_transporter-like_CS"/>
</dbReference>
<keyword evidence="5 11" id="KW-0067">ATP-binding</keyword>
<organism evidence="11 12">
    <name type="scientific">Candidatus Manganitrophus noduliformans</name>
    <dbReference type="NCBI Taxonomy" id="2606439"/>
    <lineage>
        <taxon>Bacteria</taxon>
        <taxon>Pseudomonadati</taxon>
        <taxon>Nitrospirota</taxon>
        <taxon>Nitrospiria</taxon>
        <taxon>Candidatus Troglogloeales</taxon>
        <taxon>Candidatus Manganitrophaceae</taxon>
        <taxon>Candidatus Manganitrophus</taxon>
    </lineage>
</organism>
<evidence type="ECO:0000256" key="7">
    <source>
        <dbReference type="ARBA" id="ARBA00023136"/>
    </source>
</evidence>
<protein>
    <submittedName>
        <fullName evidence="11">ABC transporter ATP-binding protein</fullName>
    </submittedName>
</protein>
<keyword evidence="3 8" id="KW-0812">Transmembrane</keyword>
<evidence type="ECO:0000313" key="12">
    <source>
        <dbReference type="Proteomes" id="UP000534783"/>
    </source>
</evidence>
<evidence type="ECO:0000259" key="10">
    <source>
        <dbReference type="PROSITE" id="PS50929"/>
    </source>
</evidence>
<dbReference type="GO" id="GO:0016887">
    <property type="term" value="F:ATP hydrolysis activity"/>
    <property type="evidence" value="ECO:0007669"/>
    <property type="project" value="InterPro"/>
</dbReference>
<keyword evidence="2" id="KW-0813">Transport</keyword>
<feature type="transmembrane region" description="Helical" evidence="8">
    <location>
        <begin position="151"/>
        <end position="174"/>
    </location>
</feature>
<comment type="caution">
    <text evidence="11">The sequence shown here is derived from an EMBL/GenBank/DDBJ whole genome shotgun (WGS) entry which is preliminary data.</text>
</comment>
<dbReference type="Proteomes" id="UP000534783">
    <property type="component" value="Unassembled WGS sequence"/>
</dbReference>
<dbReference type="PROSITE" id="PS50929">
    <property type="entry name" value="ABC_TM1F"/>
    <property type="match status" value="1"/>
</dbReference>
<dbReference type="InterPro" id="IPR027417">
    <property type="entry name" value="P-loop_NTPase"/>
</dbReference>
<sequence>MRKKEPSKFNRIVLNQLGEVKGNLFVAAVCMICYTLTELLAPWPFKIIFDHILLVEPLPSSLSFLKGIFQRGEIFSLVIFSLSIFLIAICKGLFSYLQIYMTSRIGYQVVDTLRRELFGHLQRLSLSFHNRARSGELLTKVTSDTNILKDVFAGSALTFTSHLFTIIGMFAIMLAMNWKLTLIVLATLPVLSYALFYLYGKIKASAQTQRRKEGKVASRLNEILASVSLVQAFGREKYEKERFETESAETFEESIRTARMEAATTRTVEIVSAVGVCAVVFFGSFQALQGRMTPGEVLVFIAYLNNMYKPIRNLARLSAKFVRAKVSAERVSEILEIEPEIQDRPDAVEASDLKGEIVFKEVSFDYGGGRDVLRKVSFSILPGQKVALVGASGAGKSTIVNLILRLYDPQGGAILIDGIDIKRYRRESLRREIGIVLQDSILFGATVKENISYGKPQATQEEIEAAARRAHAHDFITSLPEGYDTVLGERGSTLSGGQRQRISLARALIKEPSILVLDEPTSAVDAESATLIQDALINFQKGRTILVIVHQFSAIKHVDQIFVIKDGEVVEQGTHDALLEQKGHYHQLFEFQLR</sequence>
<dbReference type="SUPFAM" id="SSF90123">
    <property type="entry name" value="ABC transporter transmembrane region"/>
    <property type="match status" value="1"/>
</dbReference>
<feature type="domain" description="ABC transmembrane type-1" evidence="10">
    <location>
        <begin position="25"/>
        <end position="323"/>
    </location>
</feature>
<dbReference type="PROSITE" id="PS50893">
    <property type="entry name" value="ABC_TRANSPORTER_2"/>
    <property type="match status" value="1"/>
</dbReference>
<name>A0A7X6IAY1_9BACT</name>
<dbReference type="InterPro" id="IPR003593">
    <property type="entry name" value="AAA+_ATPase"/>
</dbReference>
<dbReference type="EMBL" id="VTOW01000001">
    <property type="protein sequence ID" value="NKE70870.1"/>
    <property type="molecule type" value="Genomic_DNA"/>
</dbReference>
<dbReference type="FunFam" id="3.40.50.300:FF:000287">
    <property type="entry name" value="Multidrug ABC transporter ATP-binding protein"/>
    <property type="match status" value="1"/>
</dbReference>
<evidence type="ECO:0000256" key="4">
    <source>
        <dbReference type="ARBA" id="ARBA00022741"/>
    </source>
</evidence>
<dbReference type="PROSITE" id="PS00211">
    <property type="entry name" value="ABC_TRANSPORTER_1"/>
    <property type="match status" value="1"/>
</dbReference>
<keyword evidence="6 8" id="KW-1133">Transmembrane helix</keyword>
<keyword evidence="4" id="KW-0547">Nucleotide-binding</keyword>
<keyword evidence="7 8" id="KW-0472">Membrane</keyword>
<accession>A0A7X6IAY1</accession>
<keyword evidence="12" id="KW-1185">Reference proteome</keyword>
<dbReference type="Pfam" id="PF00005">
    <property type="entry name" value="ABC_tran"/>
    <property type="match status" value="1"/>
</dbReference>
<feature type="domain" description="ABC transporter" evidence="9">
    <location>
        <begin position="357"/>
        <end position="591"/>
    </location>
</feature>
<dbReference type="InterPro" id="IPR039421">
    <property type="entry name" value="Type_1_exporter"/>
</dbReference>
<dbReference type="AlphaFoldDB" id="A0A7X6IAY1"/>
<comment type="subcellular location">
    <subcellularLocation>
        <location evidence="1">Cell membrane</location>
        <topology evidence="1">Multi-pass membrane protein</topology>
    </subcellularLocation>
</comment>
<evidence type="ECO:0000256" key="8">
    <source>
        <dbReference type="SAM" id="Phobius"/>
    </source>
</evidence>
<gene>
    <name evidence="11" type="ORF">MNODULE_08975</name>
</gene>
<dbReference type="InterPro" id="IPR011527">
    <property type="entry name" value="ABC1_TM_dom"/>
</dbReference>
<feature type="transmembrane region" description="Helical" evidence="8">
    <location>
        <begin position="74"/>
        <end position="94"/>
    </location>
</feature>
<dbReference type="SMART" id="SM00382">
    <property type="entry name" value="AAA"/>
    <property type="match status" value="1"/>
</dbReference>
<dbReference type="Gene3D" id="1.20.1560.10">
    <property type="entry name" value="ABC transporter type 1, transmembrane domain"/>
    <property type="match status" value="1"/>
</dbReference>
<dbReference type="PANTHER" id="PTHR43394:SF1">
    <property type="entry name" value="ATP-BINDING CASSETTE SUB-FAMILY B MEMBER 10, MITOCHONDRIAL"/>
    <property type="match status" value="1"/>
</dbReference>